<dbReference type="Proteomes" id="UP001347796">
    <property type="component" value="Unassembled WGS sequence"/>
</dbReference>
<evidence type="ECO:0000313" key="6">
    <source>
        <dbReference type="Proteomes" id="UP001347796"/>
    </source>
</evidence>
<sequence length="505" mass="55639">MAASPGKSSLCKRWREPGYRTRLMPTLYLLVAYIALGFITAQRGSAFLDIQLITHTTLETASFFFTASAVGGVVGALVFGGLYDKFNRNLLLYLTVLGMSATVVIIPYCTAYEAMLVAWFCNTFFMGGFDASASAEVVRMWGLESQPYLFLVNLGFSIGAFLAPLLTEPFLVPKDLVESVLNYTQVDCSGAVVNMSTSNYSRKELFGEENFYESDRSFSLNSSICNDSTKPPDFNIRLHHAYTISAVLALVASLPLLFQTCRNRQSTTIEKSSTEYEEVRELPMRHYIVALIIIISTFVFNSTIEDAYASFLMTFVVKQLNWSKTQGAQLSSVYFGMYVIVRAVGFFCADVLSPTLLLLSSLLALVLTIAGITLSSIYSALIGVWIFTGICGFLIGILFPVAIAWINKTIVSVSGKISSFMLLGSAVGKFCNPIVLGFFMEEFSPLWFCYISLIEAGLSVAIVVMASIYGQEILAKVRRRNMEIVVTVDEKIMDELSLNGDPTTA</sequence>
<feature type="transmembrane region" description="Helical" evidence="4">
    <location>
        <begin position="331"/>
        <end position="349"/>
    </location>
</feature>
<reference evidence="5 6" key="1">
    <citation type="submission" date="2024-01" db="EMBL/GenBank/DDBJ databases">
        <title>The genome of the rayed Mediterranean limpet Patella caerulea (Linnaeus, 1758).</title>
        <authorList>
            <person name="Anh-Thu Weber A."/>
            <person name="Halstead-Nussloch G."/>
        </authorList>
    </citation>
    <scope>NUCLEOTIDE SEQUENCE [LARGE SCALE GENOMIC DNA]</scope>
    <source>
        <strain evidence="5">AATW-2023a</strain>
        <tissue evidence="5">Whole specimen</tissue>
    </source>
</reference>
<evidence type="ECO:0000256" key="1">
    <source>
        <dbReference type="ARBA" id="ARBA00022692"/>
    </source>
</evidence>
<dbReference type="PANTHER" id="PTHR23121:SF9">
    <property type="entry name" value="SODIUM-DEPENDENT GLUCOSE TRANSPORTER 1"/>
    <property type="match status" value="1"/>
</dbReference>
<evidence type="ECO:0000256" key="2">
    <source>
        <dbReference type="ARBA" id="ARBA00022989"/>
    </source>
</evidence>
<keyword evidence="6" id="KW-1185">Reference proteome</keyword>
<accession>A0AAN8GG93</accession>
<organism evidence="5 6">
    <name type="scientific">Patella caerulea</name>
    <name type="common">Rayed Mediterranean limpet</name>
    <dbReference type="NCBI Taxonomy" id="87958"/>
    <lineage>
        <taxon>Eukaryota</taxon>
        <taxon>Metazoa</taxon>
        <taxon>Spiralia</taxon>
        <taxon>Lophotrochozoa</taxon>
        <taxon>Mollusca</taxon>
        <taxon>Gastropoda</taxon>
        <taxon>Patellogastropoda</taxon>
        <taxon>Patelloidea</taxon>
        <taxon>Patellidae</taxon>
        <taxon>Patella</taxon>
    </lineage>
</organism>
<comment type="caution">
    <text evidence="5">The sequence shown here is derived from an EMBL/GenBank/DDBJ whole genome shotgun (WGS) entry which is preliminary data.</text>
</comment>
<dbReference type="InterPro" id="IPR011701">
    <property type="entry name" value="MFS"/>
</dbReference>
<keyword evidence="2 4" id="KW-1133">Transmembrane helix</keyword>
<feature type="transmembrane region" description="Helical" evidence="4">
    <location>
        <begin position="90"/>
        <end position="108"/>
    </location>
</feature>
<protein>
    <recommendedName>
        <fullName evidence="7">Sodium-dependent glucose transporter 1</fullName>
    </recommendedName>
</protein>
<evidence type="ECO:0000256" key="3">
    <source>
        <dbReference type="ARBA" id="ARBA00023136"/>
    </source>
</evidence>
<dbReference type="AlphaFoldDB" id="A0AAN8GG93"/>
<feature type="transmembrane region" description="Helical" evidence="4">
    <location>
        <begin position="114"/>
        <end position="135"/>
    </location>
</feature>
<gene>
    <name evidence="5" type="ORF">SNE40_022582</name>
</gene>
<feature type="transmembrane region" description="Helical" evidence="4">
    <location>
        <begin position="356"/>
        <end position="378"/>
    </location>
</feature>
<evidence type="ECO:0000313" key="5">
    <source>
        <dbReference type="EMBL" id="KAK6165704.1"/>
    </source>
</evidence>
<dbReference type="Gene3D" id="1.20.1250.20">
    <property type="entry name" value="MFS general substrate transporter like domains"/>
    <property type="match status" value="2"/>
</dbReference>
<feature type="transmembrane region" description="Helical" evidence="4">
    <location>
        <begin position="384"/>
        <end position="406"/>
    </location>
</feature>
<evidence type="ECO:0008006" key="7">
    <source>
        <dbReference type="Google" id="ProtNLM"/>
    </source>
</evidence>
<dbReference type="GO" id="GO:0022857">
    <property type="term" value="F:transmembrane transporter activity"/>
    <property type="evidence" value="ECO:0007669"/>
    <property type="project" value="InterPro"/>
</dbReference>
<feature type="transmembrane region" description="Helical" evidence="4">
    <location>
        <begin position="287"/>
        <end position="311"/>
    </location>
</feature>
<feature type="transmembrane region" description="Helical" evidence="4">
    <location>
        <begin position="418"/>
        <end position="439"/>
    </location>
</feature>
<dbReference type="Pfam" id="PF07690">
    <property type="entry name" value="MFS_1"/>
    <property type="match status" value="1"/>
</dbReference>
<evidence type="ECO:0000256" key="4">
    <source>
        <dbReference type="SAM" id="Phobius"/>
    </source>
</evidence>
<feature type="transmembrane region" description="Helical" evidence="4">
    <location>
        <begin position="61"/>
        <end position="83"/>
    </location>
</feature>
<proteinExistence type="predicted"/>
<dbReference type="InterPro" id="IPR036259">
    <property type="entry name" value="MFS_trans_sf"/>
</dbReference>
<name>A0AAN8GG93_PATCE</name>
<dbReference type="PANTHER" id="PTHR23121">
    <property type="entry name" value="SODIUM-DEPENDENT GLUCOSE TRANSPORTER 1"/>
    <property type="match status" value="1"/>
</dbReference>
<dbReference type="SUPFAM" id="SSF103473">
    <property type="entry name" value="MFS general substrate transporter"/>
    <property type="match status" value="1"/>
</dbReference>
<feature type="transmembrane region" description="Helical" evidence="4">
    <location>
        <begin position="21"/>
        <end position="41"/>
    </location>
</feature>
<feature type="transmembrane region" description="Helical" evidence="4">
    <location>
        <begin position="445"/>
        <end position="470"/>
    </location>
</feature>
<feature type="transmembrane region" description="Helical" evidence="4">
    <location>
        <begin position="240"/>
        <end position="258"/>
    </location>
</feature>
<keyword evidence="3 4" id="KW-0472">Membrane</keyword>
<dbReference type="EMBL" id="JAZGQO010000021">
    <property type="protein sequence ID" value="KAK6165704.1"/>
    <property type="molecule type" value="Genomic_DNA"/>
</dbReference>
<feature type="transmembrane region" description="Helical" evidence="4">
    <location>
        <begin position="147"/>
        <end position="166"/>
    </location>
</feature>
<keyword evidence="1 4" id="KW-0812">Transmembrane</keyword>